<accession>A0A2X2THE7</accession>
<reference evidence="1 2" key="1">
    <citation type="submission" date="2018-06" db="EMBL/GenBank/DDBJ databases">
        <authorList>
            <consortium name="Pathogen Informatics"/>
            <person name="Doyle S."/>
        </authorList>
    </citation>
    <scope>NUCLEOTIDE SEQUENCE [LARGE SCALE GENOMIC DNA]</scope>
    <source>
        <strain evidence="1 2">NCTC12120</strain>
    </source>
</reference>
<evidence type="ECO:0000313" key="2">
    <source>
        <dbReference type="Proteomes" id="UP000251197"/>
    </source>
</evidence>
<dbReference type="EMBL" id="UAVU01000003">
    <property type="protein sequence ID" value="SQA98785.1"/>
    <property type="molecule type" value="Genomic_DNA"/>
</dbReference>
<name>A0A2X2THE7_9ENTR</name>
<proteinExistence type="predicted"/>
<protein>
    <submittedName>
        <fullName evidence="1">Uncharacterized protein</fullName>
    </submittedName>
</protein>
<dbReference type="Proteomes" id="UP000251197">
    <property type="component" value="Unassembled WGS sequence"/>
</dbReference>
<gene>
    <name evidence="1" type="ORF">NCTC12120_02682</name>
</gene>
<evidence type="ECO:0000313" key="1">
    <source>
        <dbReference type="EMBL" id="SQA98785.1"/>
    </source>
</evidence>
<organism evidence="1 2">
    <name type="scientific">Cedecea neteri</name>
    <dbReference type="NCBI Taxonomy" id="158822"/>
    <lineage>
        <taxon>Bacteria</taxon>
        <taxon>Pseudomonadati</taxon>
        <taxon>Pseudomonadota</taxon>
        <taxon>Gammaproteobacteria</taxon>
        <taxon>Enterobacterales</taxon>
        <taxon>Enterobacteriaceae</taxon>
        <taxon>Cedecea</taxon>
    </lineage>
</organism>
<sequence length="30" mass="3905">MPPNWVEDCIRKYNNEWTLWHYTSFFSYNY</sequence>
<dbReference type="AlphaFoldDB" id="A0A2X2THE7"/>